<dbReference type="PANTHER" id="PTHR11709">
    <property type="entry name" value="MULTI-COPPER OXIDASE"/>
    <property type="match status" value="1"/>
</dbReference>
<dbReference type="Gene3D" id="2.60.40.420">
    <property type="entry name" value="Cupredoxins - blue copper proteins"/>
    <property type="match status" value="3"/>
</dbReference>
<dbReference type="CDD" id="cd04205">
    <property type="entry name" value="CuRO_2_LCC_like"/>
    <property type="match status" value="1"/>
</dbReference>
<evidence type="ECO:0000313" key="7">
    <source>
        <dbReference type="Proteomes" id="UP001314263"/>
    </source>
</evidence>
<dbReference type="InterPro" id="IPR008972">
    <property type="entry name" value="Cupredoxin"/>
</dbReference>
<gene>
    <name evidence="6" type="ORF">CVIRNUC_001178</name>
</gene>
<dbReference type="InterPro" id="IPR045087">
    <property type="entry name" value="Cu-oxidase_fam"/>
</dbReference>
<dbReference type="EMBL" id="CAUYUE010000002">
    <property type="protein sequence ID" value="CAK0739580.1"/>
    <property type="molecule type" value="Genomic_DNA"/>
</dbReference>
<dbReference type="InterPro" id="IPR011707">
    <property type="entry name" value="Cu-oxidase-like_N"/>
</dbReference>
<evidence type="ECO:0000259" key="5">
    <source>
        <dbReference type="Pfam" id="PF07732"/>
    </source>
</evidence>
<dbReference type="GO" id="GO:0016491">
    <property type="term" value="F:oxidoreductase activity"/>
    <property type="evidence" value="ECO:0007669"/>
    <property type="project" value="InterPro"/>
</dbReference>
<evidence type="ECO:0000259" key="3">
    <source>
        <dbReference type="Pfam" id="PF00394"/>
    </source>
</evidence>
<dbReference type="PANTHER" id="PTHR11709:SF511">
    <property type="entry name" value="LACCASE"/>
    <property type="match status" value="1"/>
</dbReference>
<sequence length="684" mass="74958">MTLNSIRVLLQIIYASSFASVYSAVTAPLGQPAPLAPATTSYVFNITVAQRAPDCFAKGVLVVNGEMNPPVEVVQGNTLEVVVYNNIPEDWPLMSEGITIHWHGFDMKGVQWYDGVGYLTQCPIPSGANFTYRFQVMEEPGTYFWHGHAGMEKVDSLFGPLIVLPPPGAPAIAQYDDERTLLLTDNYHGEATLLAAALNRPFDPDKITNTSGSFNWVGVPQSILLNGHGFYGDCALLDGGNFLVDPKCNVTRQWVPPGRSSVLPYNAPSNPGCSRYNMTVEAGKTYRIRMINAGSLVFYTVCFAGHNVTIVAADSFPVTPLSVSCVDINLGQRYDVLLEANQPAGNYWINVLATNTTRMGAPGGYGVLRYAGANETLPADPIMQPDSVPMWGLETFEAITLPEAFLNASTIPQGTVLPVNETTLVPPNRTHILHVTFSTVLLPSGQIRWAMNNVATYGTPSCTPTLAQLQADPGFLAREALQSKQGNSTNVDMVQSGDAERVTMYLDDGSPTPSYPVAGQEYMQLKLGDVVEVVLQNNAAWLNEDADYSDGGLGCNRTLREEHPFHMHGHHFWVLGHGIGVYNETANRTSLNVVNPPYRDSFTIFKNGWSVIRFKADNPGVWMMHCHVDWHMFMGQKMYFSVEPETAPQPPSDLPQCPSDCLYNFGPFTPDYVEDKWGDSGYAA</sequence>
<proteinExistence type="inferred from homology"/>
<dbReference type="FunFam" id="2.60.40.420:FF:000045">
    <property type="entry name" value="Laccase 2"/>
    <property type="match status" value="1"/>
</dbReference>
<evidence type="ECO:0000259" key="4">
    <source>
        <dbReference type="Pfam" id="PF07731"/>
    </source>
</evidence>
<comment type="caution">
    <text evidence="6">The sequence shown here is derived from an EMBL/GenBank/DDBJ whole genome shotgun (WGS) entry which is preliminary data.</text>
</comment>
<dbReference type="CDD" id="cd04206">
    <property type="entry name" value="CuRO_1_LCC_like"/>
    <property type="match status" value="1"/>
</dbReference>
<name>A0AAV1HTP6_9CHLO</name>
<evidence type="ECO:0008006" key="8">
    <source>
        <dbReference type="Google" id="ProtNLM"/>
    </source>
</evidence>
<dbReference type="Pfam" id="PF00394">
    <property type="entry name" value="Cu-oxidase"/>
    <property type="match status" value="1"/>
</dbReference>
<dbReference type="SUPFAM" id="SSF49503">
    <property type="entry name" value="Cupredoxins"/>
    <property type="match status" value="3"/>
</dbReference>
<dbReference type="Pfam" id="PF07732">
    <property type="entry name" value="Cu-oxidase_3"/>
    <property type="match status" value="1"/>
</dbReference>
<keyword evidence="2" id="KW-0732">Signal</keyword>
<reference evidence="6 7" key="1">
    <citation type="submission" date="2023-10" db="EMBL/GenBank/DDBJ databases">
        <authorList>
            <person name="Maclean D."/>
            <person name="Macfadyen A."/>
        </authorList>
    </citation>
    <scope>NUCLEOTIDE SEQUENCE [LARGE SCALE GENOMIC DNA]</scope>
</reference>
<dbReference type="InterPro" id="IPR001117">
    <property type="entry name" value="Cu-oxidase_2nd"/>
</dbReference>
<evidence type="ECO:0000313" key="6">
    <source>
        <dbReference type="EMBL" id="CAK0739580.1"/>
    </source>
</evidence>
<feature type="chain" id="PRO_5043965185" description="Laccase" evidence="2">
    <location>
        <begin position="24"/>
        <end position="684"/>
    </location>
</feature>
<comment type="similarity">
    <text evidence="1">Belongs to the multicopper oxidase family.</text>
</comment>
<evidence type="ECO:0000256" key="2">
    <source>
        <dbReference type="SAM" id="SignalP"/>
    </source>
</evidence>
<dbReference type="InterPro" id="IPR011706">
    <property type="entry name" value="Cu-oxidase_C"/>
</dbReference>
<keyword evidence="7" id="KW-1185">Reference proteome</keyword>
<dbReference type="AlphaFoldDB" id="A0AAV1HTP6"/>
<organism evidence="6 7">
    <name type="scientific">Coccomyxa viridis</name>
    <dbReference type="NCBI Taxonomy" id="1274662"/>
    <lineage>
        <taxon>Eukaryota</taxon>
        <taxon>Viridiplantae</taxon>
        <taxon>Chlorophyta</taxon>
        <taxon>core chlorophytes</taxon>
        <taxon>Trebouxiophyceae</taxon>
        <taxon>Trebouxiophyceae incertae sedis</taxon>
        <taxon>Coccomyxaceae</taxon>
        <taxon>Coccomyxa</taxon>
    </lineage>
</organism>
<accession>A0AAV1HTP6</accession>
<evidence type="ECO:0000256" key="1">
    <source>
        <dbReference type="ARBA" id="ARBA00010609"/>
    </source>
</evidence>
<dbReference type="Proteomes" id="UP001314263">
    <property type="component" value="Unassembled WGS sequence"/>
</dbReference>
<dbReference type="GO" id="GO:0005507">
    <property type="term" value="F:copper ion binding"/>
    <property type="evidence" value="ECO:0007669"/>
    <property type="project" value="InterPro"/>
</dbReference>
<feature type="domain" description="Plastocyanin-like" evidence="4">
    <location>
        <begin position="516"/>
        <end position="645"/>
    </location>
</feature>
<dbReference type="Pfam" id="PF07731">
    <property type="entry name" value="Cu-oxidase_2"/>
    <property type="match status" value="1"/>
</dbReference>
<feature type="domain" description="Plastocyanin-like" evidence="5">
    <location>
        <begin position="46"/>
        <end position="166"/>
    </location>
</feature>
<feature type="domain" description="Plastocyanin-like" evidence="3">
    <location>
        <begin position="178"/>
        <end position="373"/>
    </location>
</feature>
<protein>
    <recommendedName>
        <fullName evidence="8">Laccase</fullName>
    </recommendedName>
</protein>
<feature type="signal peptide" evidence="2">
    <location>
        <begin position="1"/>
        <end position="23"/>
    </location>
</feature>